<dbReference type="InterPro" id="IPR014001">
    <property type="entry name" value="Helicase_ATP-bd"/>
</dbReference>
<keyword evidence="8" id="KW-1185">Reference proteome</keyword>
<dbReference type="PANTHER" id="PTHR47959:SF1">
    <property type="entry name" value="ATP-DEPENDENT RNA HELICASE DBPA"/>
    <property type="match status" value="1"/>
</dbReference>
<evidence type="ECO:0000256" key="3">
    <source>
        <dbReference type="ARBA" id="ARBA00022806"/>
    </source>
</evidence>
<keyword evidence="4" id="KW-0067">ATP-binding</keyword>
<proteinExistence type="predicted"/>
<dbReference type="InterPro" id="IPR011545">
    <property type="entry name" value="DEAD/DEAH_box_helicase_dom"/>
</dbReference>
<reference evidence="7" key="1">
    <citation type="submission" date="2023-10" db="EMBL/GenBank/DDBJ databases">
        <authorList>
            <person name="Chen Y."/>
            <person name="Shah S."/>
            <person name="Dougan E. K."/>
            <person name="Thang M."/>
            <person name="Chan C."/>
        </authorList>
    </citation>
    <scope>NUCLEOTIDE SEQUENCE [LARGE SCALE GENOMIC DNA]</scope>
</reference>
<dbReference type="Pfam" id="PF00270">
    <property type="entry name" value="DEAD"/>
    <property type="match status" value="1"/>
</dbReference>
<evidence type="ECO:0000313" key="7">
    <source>
        <dbReference type="EMBL" id="CAK0899580.1"/>
    </source>
</evidence>
<evidence type="ECO:0000259" key="6">
    <source>
        <dbReference type="PROSITE" id="PS51192"/>
    </source>
</evidence>
<feature type="domain" description="Helicase ATP-binding" evidence="6">
    <location>
        <begin position="144"/>
        <end position="350"/>
    </location>
</feature>
<dbReference type="PROSITE" id="PS51192">
    <property type="entry name" value="HELICASE_ATP_BIND_1"/>
    <property type="match status" value="1"/>
</dbReference>
<dbReference type="EMBL" id="CAUYUJ010020627">
    <property type="protein sequence ID" value="CAK0899580.1"/>
    <property type="molecule type" value="Genomic_DNA"/>
</dbReference>
<dbReference type="Gene3D" id="3.40.50.300">
    <property type="entry name" value="P-loop containing nucleotide triphosphate hydrolases"/>
    <property type="match status" value="1"/>
</dbReference>
<keyword evidence="1" id="KW-0547">Nucleotide-binding</keyword>
<gene>
    <name evidence="7" type="ORF">PCOR1329_LOCUS77055</name>
</gene>
<evidence type="ECO:0000256" key="2">
    <source>
        <dbReference type="ARBA" id="ARBA00022801"/>
    </source>
</evidence>
<dbReference type="Proteomes" id="UP001189429">
    <property type="component" value="Unassembled WGS sequence"/>
</dbReference>
<sequence>MSGICSPPALSARPLAAARPLLGLPARPLGARSLHAASPGTSTARAAVAAAAAAGAGAAIPRGRRRRAPVVAARATMGEAVRALELEDMAERQAYLHQGRGVRDLPGTELAGVSFTGSLKEWILAQEEACGRPFKPTKIQQFAMSRIYEGECVVLQSPTGTGKTLAYLLPLLQRLQDEPREMPASQLRLLVLVPTADLQVQVTAAIRSLVGPGRSAAVGALRRDVDGAAIGSEAGSRFAVPYAVAVATPKLVLELMEHPSRGQAWRNAVSQIDALVVDEADAFKRQRRYERRQMYLKGDMEPCTRLMQNIRNWTARAGRGDQWQLVASSATVNRQVDRSLRFDSGIDLSYIRASGGAGEEEALPRMGKPGESKDGTLFPKGLQHTMRIVDEWNFATVLGAVRKTVRELDANRVLIVIAGETADRPDMTIGLNPAVAYSTASLRGERFRGQRFLHSRQGGSGGVRRRRNGRTLHPTGQEACKTGDHRYSSGHPGHPHRRHRCRHFGRASWHPDRVCARGRQDL</sequence>
<evidence type="ECO:0000313" key="8">
    <source>
        <dbReference type="Proteomes" id="UP001189429"/>
    </source>
</evidence>
<evidence type="ECO:0000256" key="5">
    <source>
        <dbReference type="SAM" id="MobiDB-lite"/>
    </source>
</evidence>
<keyword evidence="3" id="KW-0347">Helicase</keyword>
<dbReference type="InterPro" id="IPR027417">
    <property type="entry name" value="P-loop_NTPase"/>
</dbReference>
<evidence type="ECO:0000256" key="4">
    <source>
        <dbReference type="ARBA" id="ARBA00022840"/>
    </source>
</evidence>
<organism evidence="7 8">
    <name type="scientific">Prorocentrum cordatum</name>
    <dbReference type="NCBI Taxonomy" id="2364126"/>
    <lineage>
        <taxon>Eukaryota</taxon>
        <taxon>Sar</taxon>
        <taxon>Alveolata</taxon>
        <taxon>Dinophyceae</taxon>
        <taxon>Prorocentrales</taxon>
        <taxon>Prorocentraceae</taxon>
        <taxon>Prorocentrum</taxon>
    </lineage>
</organism>
<name>A0ABN9XN68_9DINO</name>
<dbReference type="PANTHER" id="PTHR47959">
    <property type="entry name" value="ATP-DEPENDENT RNA HELICASE RHLE-RELATED"/>
    <property type="match status" value="1"/>
</dbReference>
<dbReference type="InterPro" id="IPR050079">
    <property type="entry name" value="DEAD_box_RNA_helicase"/>
</dbReference>
<comment type="caution">
    <text evidence="7">The sequence shown here is derived from an EMBL/GenBank/DDBJ whole genome shotgun (WGS) entry which is preliminary data.</text>
</comment>
<feature type="region of interest" description="Disordered" evidence="5">
    <location>
        <begin position="454"/>
        <end position="477"/>
    </location>
</feature>
<accession>A0ABN9XN68</accession>
<keyword evidence="2" id="KW-0378">Hydrolase</keyword>
<dbReference type="SUPFAM" id="SSF52540">
    <property type="entry name" value="P-loop containing nucleoside triphosphate hydrolases"/>
    <property type="match status" value="1"/>
</dbReference>
<protein>
    <recommendedName>
        <fullName evidence="6">Helicase ATP-binding domain-containing protein</fullName>
    </recommendedName>
</protein>
<evidence type="ECO:0000256" key="1">
    <source>
        <dbReference type="ARBA" id="ARBA00022741"/>
    </source>
</evidence>
<dbReference type="SMART" id="SM00487">
    <property type="entry name" value="DEXDc"/>
    <property type="match status" value="1"/>
</dbReference>